<dbReference type="RefSeq" id="WP_127737833.1">
    <property type="nucleotide sequence ID" value="NZ_RZTZ01000002.1"/>
</dbReference>
<feature type="transmembrane region" description="Helical" evidence="1">
    <location>
        <begin position="373"/>
        <end position="397"/>
    </location>
</feature>
<feature type="transmembrane region" description="Helical" evidence="1">
    <location>
        <begin position="417"/>
        <end position="438"/>
    </location>
</feature>
<feature type="transmembrane region" description="Helical" evidence="1">
    <location>
        <begin position="107"/>
        <end position="126"/>
    </location>
</feature>
<organism evidence="2 3">
    <name type="scientific">Niallia taxi</name>
    <dbReference type="NCBI Taxonomy" id="2499688"/>
    <lineage>
        <taxon>Bacteria</taxon>
        <taxon>Bacillati</taxon>
        <taxon>Bacillota</taxon>
        <taxon>Bacilli</taxon>
        <taxon>Bacillales</taxon>
        <taxon>Bacillaceae</taxon>
        <taxon>Niallia</taxon>
    </lineage>
</organism>
<feature type="transmembrane region" description="Helical" evidence="1">
    <location>
        <begin position="330"/>
        <end position="352"/>
    </location>
</feature>
<feature type="transmembrane region" description="Helical" evidence="1">
    <location>
        <begin position="12"/>
        <end position="35"/>
    </location>
</feature>
<keyword evidence="1" id="KW-0472">Membrane</keyword>
<dbReference type="InterPro" id="IPR036259">
    <property type="entry name" value="MFS_trans_sf"/>
</dbReference>
<proteinExistence type="predicted"/>
<feature type="transmembrane region" description="Helical" evidence="1">
    <location>
        <begin position="41"/>
        <end position="64"/>
    </location>
</feature>
<dbReference type="GO" id="GO:0015293">
    <property type="term" value="F:symporter activity"/>
    <property type="evidence" value="ECO:0007669"/>
    <property type="project" value="InterPro"/>
</dbReference>
<name>A0A437KEX4_9BACI</name>
<feature type="transmembrane region" description="Helical" evidence="1">
    <location>
        <begin position="85"/>
        <end position="101"/>
    </location>
</feature>
<feature type="transmembrane region" description="Helical" evidence="1">
    <location>
        <begin position="242"/>
        <end position="263"/>
    </location>
</feature>
<comment type="caution">
    <text evidence="2">The sequence shown here is derived from an EMBL/GenBank/DDBJ whole genome shotgun (WGS) entry which is preliminary data.</text>
</comment>
<dbReference type="PANTHER" id="PTHR11328">
    <property type="entry name" value="MAJOR FACILITATOR SUPERFAMILY DOMAIN-CONTAINING PROTEIN"/>
    <property type="match status" value="1"/>
</dbReference>
<dbReference type="GO" id="GO:0005886">
    <property type="term" value="C:plasma membrane"/>
    <property type="evidence" value="ECO:0007669"/>
    <property type="project" value="TreeGrafter"/>
</dbReference>
<feature type="transmembrane region" description="Helical" evidence="1">
    <location>
        <begin position="308"/>
        <end position="324"/>
    </location>
</feature>
<keyword evidence="1" id="KW-1133">Transmembrane helix</keyword>
<gene>
    <name evidence="2" type="ORF">EM808_09000</name>
</gene>
<dbReference type="Pfam" id="PF13347">
    <property type="entry name" value="MFS_2"/>
    <property type="match status" value="1"/>
</dbReference>
<reference evidence="2 3" key="1">
    <citation type="submission" date="2019-01" db="EMBL/GenBank/DDBJ databases">
        <title>Bacillus sp. M5HDSG1-1, whole genome shotgun sequence.</title>
        <authorList>
            <person name="Tuo L."/>
        </authorList>
    </citation>
    <scope>NUCLEOTIDE SEQUENCE [LARGE SCALE GENOMIC DNA]</scope>
    <source>
        <strain evidence="2 3">M5HDSG1-1</strain>
    </source>
</reference>
<dbReference type="PANTHER" id="PTHR11328:SF24">
    <property type="entry name" value="MAJOR FACILITATOR SUPERFAMILY (MFS) PROFILE DOMAIN-CONTAINING PROTEIN"/>
    <property type="match status" value="1"/>
</dbReference>
<dbReference type="Proteomes" id="UP000288024">
    <property type="component" value="Unassembled WGS sequence"/>
</dbReference>
<dbReference type="SUPFAM" id="SSF103473">
    <property type="entry name" value="MFS general substrate transporter"/>
    <property type="match status" value="1"/>
</dbReference>
<dbReference type="AlphaFoldDB" id="A0A437KEX4"/>
<feature type="transmembrane region" description="Helical" evidence="1">
    <location>
        <begin position="283"/>
        <end position="301"/>
    </location>
</feature>
<accession>A0A437KEX4</accession>
<keyword evidence="1" id="KW-0812">Transmembrane</keyword>
<feature type="transmembrane region" description="Helical" evidence="1">
    <location>
        <begin position="179"/>
        <end position="200"/>
    </location>
</feature>
<dbReference type="CDD" id="cd17332">
    <property type="entry name" value="MFS_MelB_like"/>
    <property type="match status" value="1"/>
</dbReference>
<feature type="transmembrane region" description="Helical" evidence="1">
    <location>
        <begin position="147"/>
        <end position="167"/>
    </location>
</feature>
<evidence type="ECO:0000256" key="1">
    <source>
        <dbReference type="SAM" id="Phobius"/>
    </source>
</evidence>
<dbReference type="EMBL" id="RZTZ01000002">
    <property type="protein sequence ID" value="RVT65615.1"/>
    <property type="molecule type" value="Genomic_DNA"/>
</dbReference>
<dbReference type="InterPro" id="IPR039672">
    <property type="entry name" value="MFS_2"/>
</dbReference>
<dbReference type="GO" id="GO:0008643">
    <property type="term" value="P:carbohydrate transport"/>
    <property type="evidence" value="ECO:0007669"/>
    <property type="project" value="InterPro"/>
</dbReference>
<dbReference type="Gene3D" id="1.20.1250.20">
    <property type="entry name" value="MFS general substrate transporter like domains"/>
    <property type="match status" value="2"/>
</dbReference>
<keyword evidence="3" id="KW-1185">Reference proteome</keyword>
<protein>
    <submittedName>
        <fullName evidence="2">MFS transporter</fullName>
    </submittedName>
</protein>
<evidence type="ECO:0000313" key="2">
    <source>
        <dbReference type="EMBL" id="RVT65615.1"/>
    </source>
</evidence>
<evidence type="ECO:0000313" key="3">
    <source>
        <dbReference type="Proteomes" id="UP000288024"/>
    </source>
</evidence>
<sequence>MARKIGLKHQLAYGSGNLLGSGALAISGAWLMYFLTTFCGLSAVQAASIFSIASMVDAISNPIMGFITDNFHKTKVGRKFGRRRFFILLGIPLMLVYPMIWVEGFGYWYYLSTYILFELIYTGIMVPYETIATEMTDSFSMRTKLTGYKAIFGKIAGFLAAFIPGRFIAEYGQDVATPFLYTGMVYGVIMMLAMIALYFFSWERPFESIKNEESGGNLFESLKKLVVDMLSTFKIRTFRHHLGMYLFGFGAEWLFASMFTYFIIFGLGHSSEVVSNLNSMNSILQLISTAIFIGICLKMGFAKPYRMALTVVIMTVIGYAALYFTGSSNLMILIIVITAIFGFGTGGVYYIPWTVYTFLADVDELVTGRRREGIYAGTMTFAGKLVRAVIVFLLGWILEQFGFVSGKAVQPESAVNAIVWVLAVGVIGLALIAIFVTYKMKLDSKTHAMIIKEIERINNGGSKLEVDKETKEMVEYLTGFKYEECFGNNTLGYQVRKTV</sequence>